<dbReference type="Pfam" id="PF03881">
    <property type="entry name" value="Fructosamin_kin"/>
    <property type="match status" value="1"/>
</dbReference>
<dbReference type="OrthoDB" id="5772781at2759"/>
<keyword evidence="5" id="KW-1185">Reference proteome</keyword>
<accession>A0A167Z696</accession>
<evidence type="ECO:0000256" key="2">
    <source>
        <dbReference type="ARBA" id="ARBA00048655"/>
    </source>
</evidence>
<name>A0A167Z696_9HYPO</name>
<sequence length="366" mass="39739">MPSLDPAVWSDLGVDPTSVSFSSSSGSGFSSCFRVTAQRRDSRAEAQYFVKIATGHDAGTMIAGEFASLNAIAAVVPRFCPRAHAHGPLPGRANAHFLVTDWIDLHGGGGGGNGGGAASNRATGHRSLAAKLAALHTVDVSGTAGGPPDSGKPFGFPVSTCCGATAQDNTWTESWADFYADRRLRAILARCLAEQDKDDHQLIRAVERTASTVVPRLLRPGHLQRSAARREGSGGDGGGKEITPAVVHGDLWSGNRGRGRVPNWSREDPEGEHDDDDEREEVVYDPACVYGHSEYDLGIMRMFGGFGRSFWREYEALVPKDEPVAEWDDRVTLYELYHHLNHYALFGYSYRDSAMAIMRKLLEKYG</sequence>
<dbReference type="Gene3D" id="3.90.1200.10">
    <property type="match status" value="1"/>
</dbReference>
<organism evidence="4 5">
    <name type="scientific">Niveomyces insectorum RCEF 264</name>
    <dbReference type="NCBI Taxonomy" id="1081102"/>
    <lineage>
        <taxon>Eukaryota</taxon>
        <taxon>Fungi</taxon>
        <taxon>Dikarya</taxon>
        <taxon>Ascomycota</taxon>
        <taxon>Pezizomycotina</taxon>
        <taxon>Sordariomycetes</taxon>
        <taxon>Hypocreomycetidae</taxon>
        <taxon>Hypocreales</taxon>
        <taxon>Cordycipitaceae</taxon>
        <taxon>Niveomyces</taxon>
    </lineage>
</organism>
<dbReference type="GO" id="GO:0102193">
    <property type="term" value="F:protein-ribulosamine 3-kinase activity"/>
    <property type="evidence" value="ECO:0007669"/>
    <property type="project" value="UniProtKB-EC"/>
</dbReference>
<gene>
    <name evidence="4" type="ORF">SPI_01724</name>
</gene>
<proteinExistence type="predicted"/>
<feature type="region of interest" description="Disordered" evidence="3">
    <location>
        <begin position="220"/>
        <end position="279"/>
    </location>
</feature>
<dbReference type="STRING" id="1081102.A0A167Z696"/>
<dbReference type="AlphaFoldDB" id="A0A167Z696"/>
<dbReference type="Proteomes" id="UP000076874">
    <property type="component" value="Unassembled WGS sequence"/>
</dbReference>
<feature type="compositionally biased region" description="Acidic residues" evidence="3">
    <location>
        <begin position="269"/>
        <end position="279"/>
    </location>
</feature>
<dbReference type="EC" id="2.7.1.172" evidence="1"/>
<dbReference type="InterPro" id="IPR011009">
    <property type="entry name" value="Kinase-like_dom_sf"/>
</dbReference>
<dbReference type="InterPro" id="IPR016477">
    <property type="entry name" value="Fructo-/Ketosamine-3-kinase"/>
</dbReference>
<comment type="caution">
    <text evidence="4">The sequence shown here is derived from an EMBL/GenBank/DDBJ whole genome shotgun (WGS) entry which is preliminary data.</text>
</comment>
<dbReference type="PANTHER" id="PTHR12149">
    <property type="entry name" value="FRUCTOSAMINE 3 KINASE-RELATED PROTEIN"/>
    <property type="match status" value="1"/>
</dbReference>
<dbReference type="PANTHER" id="PTHR12149:SF8">
    <property type="entry name" value="PROTEIN-RIBULOSAMINE 3-KINASE"/>
    <property type="match status" value="1"/>
</dbReference>
<dbReference type="EMBL" id="AZHD01000002">
    <property type="protein sequence ID" value="OAA67148.1"/>
    <property type="molecule type" value="Genomic_DNA"/>
</dbReference>
<comment type="catalytic activity">
    <reaction evidence="2">
        <text>N(6)-D-ribulosyl-L-lysyl-[protein] + ATP = N(6)-(3-O-phospho-D-ribulosyl)-L-lysyl-[protein] + ADP + H(+)</text>
        <dbReference type="Rhea" id="RHEA:48432"/>
        <dbReference type="Rhea" id="RHEA-COMP:12103"/>
        <dbReference type="Rhea" id="RHEA-COMP:12104"/>
        <dbReference type="ChEBI" id="CHEBI:15378"/>
        <dbReference type="ChEBI" id="CHEBI:30616"/>
        <dbReference type="ChEBI" id="CHEBI:90418"/>
        <dbReference type="ChEBI" id="CHEBI:90420"/>
        <dbReference type="ChEBI" id="CHEBI:456216"/>
        <dbReference type="EC" id="2.7.1.172"/>
    </reaction>
    <physiologicalReaction direction="left-to-right" evidence="2">
        <dbReference type="Rhea" id="RHEA:48433"/>
    </physiologicalReaction>
</comment>
<evidence type="ECO:0000313" key="5">
    <source>
        <dbReference type="Proteomes" id="UP000076874"/>
    </source>
</evidence>
<reference evidence="4 5" key="1">
    <citation type="journal article" date="2016" name="Genome Biol. Evol.">
        <title>Divergent and convergent evolution of fungal pathogenicity.</title>
        <authorList>
            <person name="Shang Y."/>
            <person name="Xiao G."/>
            <person name="Zheng P."/>
            <person name="Cen K."/>
            <person name="Zhan S."/>
            <person name="Wang C."/>
        </authorList>
    </citation>
    <scope>NUCLEOTIDE SEQUENCE [LARGE SCALE GENOMIC DNA]</scope>
    <source>
        <strain evidence="4 5">RCEF 264</strain>
    </source>
</reference>
<dbReference type="SUPFAM" id="SSF56112">
    <property type="entry name" value="Protein kinase-like (PK-like)"/>
    <property type="match status" value="1"/>
</dbReference>
<protein>
    <recommendedName>
        <fullName evidence="1">protein-ribulosamine 3-kinase</fullName>
        <ecNumber evidence="1">2.7.1.172</ecNumber>
    </recommendedName>
</protein>
<evidence type="ECO:0000256" key="1">
    <source>
        <dbReference type="ARBA" id="ARBA00011961"/>
    </source>
</evidence>
<dbReference type="FunFam" id="3.90.1200.10:FF:000018">
    <property type="entry name" value="Fructosamine-3-kinase, putative"/>
    <property type="match status" value="1"/>
</dbReference>
<keyword evidence="4" id="KW-0808">Transferase</keyword>
<evidence type="ECO:0000313" key="4">
    <source>
        <dbReference type="EMBL" id="OAA67148.1"/>
    </source>
</evidence>
<evidence type="ECO:0000256" key="3">
    <source>
        <dbReference type="SAM" id="MobiDB-lite"/>
    </source>
</evidence>